<feature type="transmembrane region" description="Helical" evidence="1">
    <location>
        <begin position="205"/>
        <end position="223"/>
    </location>
</feature>
<feature type="transmembrane region" description="Helical" evidence="1">
    <location>
        <begin position="333"/>
        <end position="355"/>
    </location>
</feature>
<evidence type="ECO:0000313" key="2">
    <source>
        <dbReference type="EMBL" id="AUW93973.1"/>
    </source>
</evidence>
<keyword evidence="1" id="KW-0812">Transmembrane</keyword>
<dbReference type="PANTHER" id="PTHR38454">
    <property type="entry name" value="INTEGRAL MEMBRANE PROTEIN-RELATED"/>
    <property type="match status" value="1"/>
</dbReference>
<feature type="transmembrane region" description="Helical" evidence="1">
    <location>
        <begin position="428"/>
        <end position="450"/>
    </location>
</feature>
<accession>A0ABN5GZX1</accession>
<dbReference type="PANTHER" id="PTHR38454:SF1">
    <property type="entry name" value="INTEGRAL MEMBRANE PROTEIN"/>
    <property type="match status" value="1"/>
</dbReference>
<feature type="transmembrane region" description="Helical" evidence="1">
    <location>
        <begin position="405"/>
        <end position="422"/>
    </location>
</feature>
<dbReference type="EMBL" id="CP019454">
    <property type="protein sequence ID" value="AUW93973.1"/>
    <property type="molecule type" value="Genomic_DNA"/>
</dbReference>
<feature type="transmembrane region" description="Helical" evidence="1">
    <location>
        <begin position="822"/>
        <end position="843"/>
    </location>
</feature>
<protein>
    <recommendedName>
        <fullName evidence="4">YfhO family protein</fullName>
    </recommendedName>
</protein>
<feature type="transmembrane region" description="Helical" evidence="1">
    <location>
        <begin position="265"/>
        <end position="286"/>
    </location>
</feature>
<evidence type="ECO:0000313" key="3">
    <source>
        <dbReference type="Proteomes" id="UP000325292"/>
    </source>
</evidence>
<feature type="transmembrane region" description="Helical" evidence="1">
    <location>
        <begin position="17"/>
        <end position="34"/>
    </location>
</feature>
<keyword evidence="3" id="KW-1185">Reference proteome</keyword>
<evidence type="ECO:0008006" key="4">
    <source>
        <dbReference type="Google" id="ProtNLM"/>
    </source>
</evidence>
<name>A0ABN5GZX1_9FIRM</name>
<keyword evidence="1" id="KW-1133">Transmembrane helix</keyword>
<dbReference type="Proteomes" id="UP000325292">
    <property type="component" value="Chromosome"/>
</dbReference>
<feature type="transmembrane region" description="Helical" evidence="1">
    <location>
        <begin position="128"/>
        <end position="146"/>
    </location>
</feature>
<feature type="transmembrane region" description="Helical" evidence="1">
    <location>
        <begin position="101"/>
        <end position="122"/>
    </location>
</feature>
<feature type="transmembrane region" description="Helical" evidence="1">
    <location>
        <begin position="375"/>
        <end position="393"/>
    </location>
</feature>
<feature type="transmembrane region" description="Helical" evidence="1">
    <location>
        <begin position="306"/>
        <end position="326"/>
    </location>
</feature>
<dbReference type="InterPro" id="IPR018580">
    <property type="entry name" value="Uncharacterised_YfhO"/>
</dbReference>
<keyword evidence="1" id="KW-0472">Membrane</keyword>
<evidence type="ECO:0000256" key="1">
    <source>
        <dbReference type="SAM" id="Phobius"/>
    </source>
</evidence>
<feature type="transmembrane region" description="Helical" evidence="1">
    <location>
        <begin position="229"/>
        <end position="253"/>
    </location>
</feature>
<reference evidence="2 3" key="1">
    <citation type="journal article" date="2019" name="Sci. Rep.">
        <title>Sulfobacillus thermotolerans: new insights into resistance and metabolic capacities of acidophilic chemolithotrophs.</title>
        <authorList>
            <person name="Panyushkina A.E."/>
            <person name="Babenko V.V."/>
            <person name="Nikitina A.S."/>
            <person name="Selezneva O.V."/>
            <person name="Tsaplina I.A."/>
            <person name="Letarova M.A."/>
            <person name="Kostryukova E.S."/>
            <person name="Letarov A.V."/>
        </authorList>
    </citation>
    <scope>NUCLEOTIDE SEQUENCE [LARGE SCALE GENOMIC DNA]</scope>
    <source>
        <strain evidence="2 3">Kr1</strain>
    </source>
</reference>
<feature type="transmembrane region" description="Helical" evidence="1">
    <location>
        <begin position="181"/>
        <end position="198"/>
    </location>
</feature>
<proteinExistence type="predicted"/>
<feature type="transmembrane region" description="Helical" evidence="1">
    <location>
        <begin position="158"/>
        <end position="175"/>
    </location>
</feature>
<organism evidence="2 3">
    <name type="scientific">Sulfobacillus thermotolerans</name>
    <dbReference type="NCBI Taxonomy" id="338644"/>
    <lineage>
        <taxon>Bacteria</taxon>
        <taxon>Bacillati</taxon>
        <taxon>Bacillota</taxon>
        <taxon>Clostridia</taxon>
        <taxon>Eubacteriales</taxon>
        <taxon>Clostridiales Family XVII. Incertae Sedis</taxon>
        <taxon>Sulfobacillus</taxon>
    </lineage>
</organism>
<gene>
    <name evidence="2" type="ORF">BXT84_08440</name>
</gene>
<sequence>MISSPIRSQRVWDRKDIWALAFLVGFPMLVAVSLKPGLLTLHGDNLIQNYPLRILVGKILREGHLPLWDPYIWSGTPLLAGFNAGAAYPLTWLFALLSGPWAWTLTIGISYAVASTGFYTFLRVLGRSVWASLLGSWAFAFGGFMAAQMVHLETLQGVGWLTWVAVALYQIAHASTPRMKWAWVLALGVFAGAVILVGSPEPMAYGAIFSAILAAFFVTSTAYKGATMAGYGVAAAIALLLGAAQWVPGEAFIHLSQRSHASFQFFGSMSVPPADAVLLFFPYILGGYHRFLAMMYYAGRFNLPEVSSYVGILPLYAAVRMFPVWAPPAVRRLVTMFYTLAIVGAVLALGKYTPLSHLLFHVPVYNGIRAQNRNLFMLDFALAALFALWIDNVRDTAFAADRQRLTKVFGVVLASVFAWGLWEATSRLFSFMVPYLIVSVLLGAAAVAVIIGLPRVPERWRIGILALFTAVDLGLYDAGQYWLNVPKPSVATGTGYLVAKARAEVPVRTRYALYNPDLNDYRQVDAIGQPDLNILTGLPSFQGYGSLVSSRYNNATGAHLQATFSPTVLNLPLINQLNVSTLFTVPSSFIQRVPLSWHPRTHVAEPLATAEKPWFFGKMLDVTALHLDMVKPLTASKGRWRVGLVVSGSDKEKWLTPQVRFSGQTVTLSWPATPMAGLAIHSPGHRPIDGAMIVTSEGKAYRITGPLQNMIAFPKWRFVGTIGAFGVFRNTKTQGMVWLTGPGKAEIVHQTLQAQDTVVVSAPRATTLIRSEAYQPGWTATITGPHLDKTERVEPEGVIQAVAIPKGRYQVIFRYRPRSVRIGLWGSGVGIAVVVLGALTLWATRRRNMSRTMI</sequence>